<evidence type="ECO:0000256" key="4">
    <source>
        <dbReference type="ARBA" id="ARBA00022490"/>
    </source>
</evidence>
<accession>A0ABV8KTU4</accession>
<comment type="subcellular location">
    <subcellularLocation>
        <location evidence="1">Cytoplasm</location>
    </subcellularLocation>
</comment>
<dbReference type="InterPro" id="IPR050120">
    <property type="entry name" value="Adenine_PRTase"/>
</dbReference>
<organism evidence="10 11">
    <name type="scientific">Micromonospora zhanjiangensis</name>
    <dbReference type="NCBI Taxonomy" id="1522057"/>
    <lineage>
        <taxon>Bacteria</taxon>
        <taxon>Bacillati</taxon>
        <taxon>Actinomycetota</taxon>
        <taxon>Actinomycetes</taxon>
        <taxon>Micromonosporales</taxon>
        <taxon>Micromonosporaceae</taxon>
        <taxon>Micromonospora</taxon>
    </lineage>
</organism>
<comment type="pathway">
    <text evidence="8">Purine metabolism.</text>
</comment>
<comment type="subunit">
    <text evidence="3">Homodimer.</text>
</comment>
<evidence type="ECO:0000259" key="9">
    <source>
        <dbReference type="Pfam" id="PF00156"/>
    </source>
</evidence>
<reference evidence="11" key="1">
    <citation type="journal article" date="2019" name="Int. J. Syst. Evol. Microbiol.">
        <title>The Global Catalogue of Microorganisms (GCM) 10K type strain sequencing project: providing services to taxonomists for standard genome sequencing and annotation.</title>
        <authorList>
            <consortium name="The Broad Institute Genomics Platform"/>
            <consortium name="The Broad Institute Genome Sequencing Center for Infectious Disease"/>
            <person name="Wu L."/>
            <person name="Ma J."/>
        </authorList>
    </citation>
    <scope>NUCLEOTIDE SEQUENCE [LARGE SCALE GENOMIC DNA]</scope>
    <source>
        <strain evidence="11">2902at01</strain>
    </source>
</reference>
<protein>
    <submittedName>
        <fullName evidence="10">Phosphoribosyltransferase family protein</fullName>
    </submittedName>
</protein>
<evidence type="ECO:0000256" key="7">
    <source>
        <dbReference type="ARBA" id="ARBA00022726"/>
    </source>
</evidence>
<evidence type="ECO:0000256" key="2">
    <source>
        <dbReference type="ARBA" id="ARBA00008391"/>
    </source>
</evidence>
<dbReference type="SUPFAM" id="SSF53271">
    <property type="entry name" value="PRTase-like"/>
    <property type="match status" value="1"/>
</dbReference>
<evidence type="ECO:0000256" key="5">
    <source>
        <dbReference type="ARBA" id="ARBA00022676"/>
    </source>
</evidence>
<sequence>MHPELSKRLISRFRWIDPDPTGPHLVSDGSGWWRDPDILRRIGPALAAPYRTAAPTVVLAPEVAGLLLGPLVAVALGAGFVPAHKDGRAGSDPRRIAGPTTWADTAPDHRGRVLRLGVRDDRLGPGDRVLLVDDWVSTGAQLRALYELIAARGAEPVGAAAVVADCPPELARELRLTALLDAAQLDN</sequence>
<dbReference type="RefSeq" id="WP_377551120.1">
    <property type="nucleotide sequence ID" value="NZ_JBHSBN010000026.1"/>
</dbReference>
<dbReference type="Proteomes" id="UP001595868">
    <property type="component" value="Unassembled WGS sequence"/>
</dbReference>
<dbReference type="EMBL" id="JBHSBN010000026">
    <property type="protein sequence ID" value="MFC4109585.1"/>
    <property type="molecule type" value="Genomic_DNA"/>
</dbReference>
<evidence type="ECO:0000256" key="6">
    <source>
        <dbReference type="ARBA" id="ARBA00022679"/>
    </source>
</evidence>
<dbReference type="CDD" id="cd06223">
    <property type="entry name" value="PRTases_typeI"/>
    <property type="match status" value="1"/>
</dbReference>
<keyword evidence="5 10" id="KW-0328">Glycosyltransferase</keyword>
<comment type="caution">
    <text evidence="10">The sequence shown here is derived from an EMBL/GenBank/DDBJ whole genome shotgun (WGS) entry which is preliminary data.</text>
</comment>
<dbReference type="Gene3D" id="3.40.50.2020">
    <property type="match status" value="1"/>
</dbReference>
<proteinExistence type="inferred from homology"/>
<dbReference type="InterPro" id="IPR000836">
    <property type="entry name" value="PRTase_dom"/>
</dbReference>
<gene>
    <name evidence="10" type="ORF">ACFOX0_27090</name>
</gene>
<evidence type="ECO:0000313" key="11">
    <source>
        <dbReference type="Proteomes" id="UP001595868"/>
    </source>
</evidence>
<keyword evidence="11" id="KW-1185">Reference proteome</keyword>
<dbReference type="GO" id="GO:0016757">
    <property type="term" value="F:glycosyltransferase activity"/>
    <property type="evidence" value="ECO:0007669"/>
    <property type="project" value="UniProtKB-KW"/>
</dbReference>
<name>A0ABV8KTU4_9ACTN</name>
<dbReference type="PANTHER" id="PTHR11776">
    <property type="entry name" value="ADENINE PHOSPHORIBOSYLTRANSFERASE"/>
    <property type="match status" value="1"/>
</dbReference>
<comment type="similarity">
    <text evidence="2">Belongs to the purine/pyrimidine phosphoribosyltransferase family.</text>
</comment>
<keyword evidence="4" id="KW-0963">Cytoplasm</keyword>
<feature type="domain" description="Phosphoribosyltransferase" evidence="9">
    <location>
        <begin position="40"/>
        <end position="164"/>
    </location>
</feature>
<keyword evidence="7" id="KW-0660">Purine salvage</keyword>
<dbReference type="PANTHER" id="PTHR11776:SF7">
    <property type="entry name" value="PHOSPHORIBOSYLTRANSFERASE DOMAIN-CONTAINING PROTEIN"/>
    <property type="match status" value="1"/>
</dbReference>
<dbReference type="Pfam" id="PF00156">
    <property type="entry name" value="Pribosyltran"/>
    <property type="match status" value="1"/>
</dbReference>
<evidence type="ECO:0000256" key="3">
    <source>
        <dbReference type="ARBA" id="ARBA00011738"/>
    </source>
</evidence>
<evidence type="ECO:0000256" key="8">
    <source>
        <dbReference type="ARBA" id="ARBA00025704"/>
    </source>
</evidence>
<evidence type="ECO:0000256" key="1">
    <source>
        <dbReference type="ARBA" id="ARBA00004496"/>
    </source>
</evidence>
<keyword evidence="6" id="KW-0808">Transferase</keyword>
<evidence type="ECO:0000313" key="10">
    <source>
        <dbReference type="EMBL" id="MFC4109585.1"/>
    </source>
</evidence>
<dbReference type="InterPro" id="IPR029057">
    <property type="entry name" value="PRTase-like"/>
</dbReference>